<comment type="caution">
    <text evidence="2">The sequence shown here is derived from an EMBL/GenBank/DDBJ whole genome shotgun (WGS) entry which is preliminary data.</text>
</comment>
<dbReference type="SUPFAM" id="SSF48371">
    <property type="entry name" value="ARM repeat"/>
    <property type="match status" value="1"/>
</dbReference>
<dbReference type="InterPro" id="IPR011989">
    <property type="entry name" value="ARM-like"/>
</dbReference>
<reference evidence="2 3" key="1">
    <citation type="submission" date="2019-08" db="EMBL/GenBank/DDBJ databases">
        <title>Whole genome of Aphis craccivora.</title>
        <authorList>
            <person name="Voronova N.V."/>
            <person name="Shulinski R.S."/>
            <person name="Bandarenka Y.V."/>
            <person name="Zhorov D.G."/>
            <person name="Warner D."/>
        </authorList>
    </citation>
    <scope>NUCLEOTIDE SEQUENCE [LARGE SCALE GENOMIC DNA]</scope>
    <source>
        <strain evidence="2">180601</strain>
        <tissue evidence="2">Whole Body</tissue>
    </source>
</reference>
<organism evidence="2 3">
    <name type="scientific">Aphis craccivora</name>
    <name type="common">Cowpea aphid</name>
    <dbReference type="NCBI Taxonomy" id="307492"/>
    <lineage>
        <taxon>Eukaryota</taxon>
        <taxon>Metazoa</taxon>
        <taxon>Ecdysozoa</taxon>
        <taxon>Arthropoda</taxon>
        <taxon>Hexapoda</taxon>
        <taxon>Insecta</taxon>
        <taxon>Pterygota</taxon>
        <taxon>Neoptera</taxon>
        <taxon>Paraneoptera</taxon>
        <taxon>Hemiptera</taxon>
        <taxon>Sternorrhyncha</taxon>
        <taxon>Aphidomorpha</taxon>
        <taxon>Aphidoidea</taxon>
        <taxon>Aphididae</taxon>
        <taxon>Aphidini</taxon>
        <taxon>Aphis</taxon>
        <taxon>Aphis</taxon>
    </lineage>
</organism>
<evidence type="ECO:0000313" key="2">
    <source>
        <dbReference type="EMBL" id="KAF0767153.1"/>
    </source>
</evidence>
<dbReference type="InterPro" id="IPR016024">
    <property type="entry name" value="ARM-type_fold"/>
</dbReference>
<proteinExistence type="inferred from homology"/>
<evidence type="ECO:0000313" key="3">
    <source>
        <dbReference type="Proteomes" id="UP000478052"/>
    </source>
</evidence>
<comment type="similarity">
    <text evidence="1">Belongs to the phosphatase 2A regulatory subunit B56 family.</text>
</comment>
<dbReference type="PANTHER" id="PTHR10257:SF3">
    <property type="entry name" value="SERINE_THREONINE-PROTEIN PHOSPHATASE 2A 56 KDA REGULATORY SUBUNIT GAMMA ISOFORM"/>
    <property type="match status" value="1"/>
</dbReference>
<dbReference type="Proteomes" id="UP000478052">
    <property type="component" value="Unassembled WGS sequence"/>
</dbReference>
<dbReference type="GO" id="GO:0000159">
    <property type="term" value="C:protein phosphatase type 2A complex"/>
    <property type="evidence" value="ECO:0007669"/>
    <property type="project" value="InterPro"/>
</dbReference>
<name>A0A6G0Z9A4_APHCR</name>
<dbReference type="Pfam" id="PF01603">
    <property type="entry name" value="B56"/>
    <property type="match status" value="1"/>
</dbReference>
<dbReference type="PANTHER" id="PTHR10257">
    <property type="entry name" value="SERINE/THREONINE PROTEIN PHOSPHATASE 2A PP2A REGULATORY SUBUNIT B"/>
    <property type="match status" value="1"/>
</dbReference>
<protein>
    <submittedName>
        <fullName evidence="2">Uncharacterized protein</fullName>
    </submittedName>
</protein>
<dbReference type="AlphaFoldDB" id="A0A6G0Z9A4"/>
<dbReference type="EMBL" id="VUJU01001030">
    <property type="protein sequence ID" value="KAF0767153.1"/>
    <property type="molecule type" value="Genomic_DNA"/>
</dbReference>
<dbReference type="Gene3D" id="1.25.10.10">
    <property type="entry name" value="Leucine-rich Repeat Variant"/>
    <property type="match status" value="1"/>
</dbReference>
<dbReference type="GO" id="GO:0019888">
    <property type="term" value="F:protein phosphatase regulator activity"/>
    <property type="evidence" value="ECO:0007669"/>
    <property type="project" value="InterPro"/>
</dbReference>
<keyword evidence="3" id="KW-1185">Reference proteome</keyword>
<gene>
    <name evidence="2" type="ORF">FWK35_00001451</name>
</gene>
<dbReference type="OrthoDB" id="6622772at2759"/>
<dbReference type="InterPro" id="IPR002554">
    <property type="entry name" value="PP2A_B56"/>
</dbReference>
<dbReference type="GO" id="GO:0007165">
    <property type="term" value="P:signal transduction"/>
    <property type="evidence" value="ECO:0007669"/>
    <property type="project" value="InterPro"/>
</dbReference>
<sequence length="412" mass="47951">MAYYYAEDIDSSLIVVHMIQTCLKYFPVPTVTDGEDLQYKLRTLNKLYTMWIEDQSNDISYQSEIYKRICEMFFENVFRHLPLYSYTLDGEINIEMMWELKQLYPVYKVFTAFLNLKGFDEEKLMPYVGKKFINALIQKMDNSCMETERDCVKQILFLLIEKTFYLKRYILQGIINSLLNYGHISINMGVKELLELFRTLMCHKMVKSPIIAKVVLSPLIKHNELCHYAGQLHECFKTAVHKVDADLGAWFVNNVIDHWSASSADVPSLCQTLAELYFQACDQKGRRQTHQSVVSHVVSCLLMAVTVDGTTVTPCLAYTEFCNRLIDDAAANDWEKCVNREAMERVAKGLIAVYRYHRDYNCVDYSRRLLRDLVSDERHLVGDACRLTVLQVLIEDRPLTMIENLVDNTRSM</sequence>
<accession>A0A6G0Z9A4</accession>
<evidence type="ECO:0000256" key="1">
    <source>
        <dbReference type="ARBA" id="ARBA00009745"/>
    </source>
</evidence>